<dbReference type="Proteomes" id="UP000488956">
    <property type="component" value="Unassembled WGS sequence"/>
</dbReference>
<comment type="caution">
    <text evidence="3">The sequence shown here is derived from an EMBL/GenBank/DDBJ whole genome shotgun (WGS) entry which is preliminary data.</text>
</comment>
<evidence type="ECO:0000313" key="3">
    <source>
        <dbReference type="EMBL" id="KAE9106090.1"/>
    </source>
</evidence>
<evidence type="ECO:0000259" key="2">
    <source>
        <dbReference type="PROSITE" id="PS50902"/>
    </source>
</evidence>
<dbReference type="SUPFAM" id="SSF52218">
    <property type="entry name" value="Flavoproteins"/>
    <property type="match status" value="1"/>
</dbReference>
<dbReference type="AlphaFoldDB" id="A0A6G0L1V4"/>
<accession>A0A6G0L1V4</accession>
<protein>
    <recommendedName>
        <fullName evidence="2">Flavodoxin-like domain-containing protein</fullName>
    </recommendedName>
</protein>
<reference evidence="3 4" key="1">
    <citation type="submission" date="2018-09" db="EMBL/GenBank/DDBJ databases">
        <title>Genomic investigation of the strawberry pathogen Phytophthora fragariae indicates pathogenicity is determined by transcriptional variation in three key races.</title>
        <authorList>
            <person name="Adams T.M."/>
            <person name="Armitage A.D."/>
            <person name="Sobczyk M.K."/>
            <person name="Bates H.J."/>
            <person name="Dunwell J.M."/>
            <person name="Nellist C.F."/>
            <person name="Harrison R.J."/>
        </authorList>
    </citation>
    <scope>NUCLEOTIDE SEQUENCE [LARGE SCALE GENOMIC DNA]</scope>
    <source>
        <strain evidence="3 4">ONT-3</strain>
    </source>
</reference>
<feature type="domain" description="Flavodoxin-like" evidence="2">
    <location>
        <begin position="1"/>
        <end position="200"/>
    </location>
</feature>
<organism evidence="3 4">
    <name type="scientific">Phytophthora fragariae</name>
    <dbReference type="NCBI Taxonomy" id="53985"/>
    <lineage>
        <taxon>Eukaryota</taxon>
        <taxon>Sar</taxon>
        <taxon>Stramenopiles</taxon>
        <taxon>Oomycota</taxon>
        <taxon>Peronosporomycetes</taxon>
        <taxon>Peronosporales</taxon>
        <taxon>Peronosporaceae</taxon>
        <taxon>Phytophthora</taxon>
    </lineage>
</organism>
<dbReference type="InterPro" id="IPR029039">
    <property type="entry name" value="Flavoprotein-like_sf"/>
</dbReference>
<dbReference type="PANTHER" id="PTHR19384">
    <property type="entry name" value="NITRIC OXIDE SYNTHASE-RELATED"/>
    <property type="match status" value="1"/>
</dbReference>
<keyword evidence="1" id="KW-0285">Flavoprotein</keyword>
<evidence type="ECO:0000313" key="4">
    <source>
        <dbReference type="Proteomes" id="UP000488956"/>
    </source>
</evidence>
<dbReference type="GO" id="GO:0005829">
    <property type="term" value="C:cytosol"/>
    <property type="evidence" value="ECO:0007669"/>
    <property type="project" value="TreeGrafter"/>
</dbReference>
<dbReference type="EMBL" id="QXFX01000722">
    <property type="protein sequence ID" value="KAE9106090.1"/>
    <property type="molecule type" value="Genomic_DNA"/>
</dbReference>
<name>A0A6G0L1V4_9STRA</name>
<evidence type="ECO:0000256" key="1">
    <source>
        <dbReference type="ARBA" id="ARBA00022630"/>
    </source>
</evidence>
<dbReference type="InterPro" id="IPR008254">
    <property type="entry name" value="Flavodoxin/NO_synth"/>
</dbReference>
<dbReference type="Gene3D" id="3.40.50.360">
    <property type="match status" value="1"/>
</dbReference>
<dbReference type="InterPro" id="IPR001094">
    <property type="entry name" value="Flavdoxin-like"/>
</dbReference>
<sequence>MKSLERFAPDQYVDPNSIYRSQSRLAVFVVSTHVAGKPSANTESFLQWLRDAPMTVNTSALPGETQESDVAAICTPPNISSPTTKSYSPREYRINSPKPEGLHRHHSLSDALRASFHVNWRHPFGGGESSMNIKQNGPLLGVQYAVFGVGNSIYRTYNATAKYIDTRLQELGGVRVCPLGLGDVSKDIENVFTKWESQLLQVVSNQPNGNGDMVSAPNTARAPSPTKLAIRMSLPSATASDGIKVEEMLTGQPTMICPTPSDLKKLPQVEIPGRGRSKAYQRRYSSATTMLYARHASPEPKSAMPPLTDRS</sequence>
<dbReference type="PANTHER" id="PTHR19384:SF17">
    <property type="entry name" value="NADPH--CYTOCHROME P450 REDUCTASE"/>
    <property type="match status" value="1"/>
</dbReference>
<dbReference type="PROSITE" id="PS50902">
    <property type="entry name" value="FLAVODOXIN_LIKE"/>
    <property type="match status" value="1"/>
</dbReference>
<proteinExistence type="predicted"/>
<dbReference type="GO" id="GO:0003958">
    <property type="term" value="F:NADPH-hemoprotein reductase activity"/>
    <property type="evidence" value="ECO:0007669"/>
    <property type="project" value="TreeGrafter"/>
</dbReference>
<gene>
    <name evidence="3" type="ORF">PF010_g12753</name>
</gene>
<dbReference type="PRINTS" id="PR00369">
    <property type="entry name" value="FLAVODOXIN"/>
</dbReference>
<dbReference type="Pfam" id="PF00258">
    <property type="entry name" value="Flavodoxin_1"/>
    <property type="match status" value="1"/>
</dbReference>
<dbReference type="GO" id="GO:0050660">
    <property type="term" value="F:flavin adenine dinucleotide binding"/>
    <property type="evidence" value="ECO:0007669"/>
    <property type="project" value="TreeGrafter"/>
</dbReference>
<dbReference type="GO" id="GO:0010181">
    <property type="term" value="F:FMN binding"/>
    <property type="evidence" value="ECO:0007669"/>
    <property type="project" value="InterPro"/>
</dbReference>